<name>A0ABN7RCH0_9BACT</name>
<dbReference type="RefSeq" id="WP_215235730.1">
    <property type="nucleotide sequence ID" value="NZ_CAJRAU010000007.1"/>
</dbReference>
<dbReference type="Proteomes" id="UP000679725">
    <property type="component" value="Unassembled WGS sequence"/>
</dbReference>
<gene>
    <name evidence="1" type="ORF">DYBT9623_04453</name>
</gene>
<protein>
    <recommendedName>
        <fullName evidence="3">Apea-like HEPN domain-containing protein</fullName>
    </recommendedName>
</protein>
<evidence type="ECO:0000313" key="2">
    <source>
        <dbReference type="Proteomes" id="UP000679725"/>
    </source>
</evidence>
<sequence length="216" mass="25567">MIEIPTLIDTRDRGVIIQDFDVVVREPLSGFDFNIRMSKIFFTHKVEVGVMKYTEFDTYAPDDRTTNRFLAMREYVKICADNAEDIKSDLTQINLSMPGVQLKDGLRIMAMDFLVLKDNFMDLLKKDDKIKKVDKFSSNQRFKPLRKDFETFIKLRNIYTHGRLCMRFPEKDFVISYIEKGSKFRKYGILTMETLKSYNSCYKEINELFTAFKDTR</sequence>
<accession>A0ABN7RCH0</accession>
<comment type="caution">
    <text evidence="1">The sequence shown here is derived from an EMBL/GenBank/DDBJ whole genome shotgun (WGS) entry which is preliminary data.</text>
</comment>
<evidence type="ECO:0008006" key="3">
    <source>
        <dbReference type="Google" id="ProtNLM"/>
    </source>
</evidence>
<organism evidence="1 2">
    <name type="scientific">Dyadobacter linearis</name>
    <dbReference type="NCBI Taxonomy" id="2823330"/>
    <lineage>
        <taxon>Bacteria</taxon>
        <taxon>Pseudomonadati</taxon>
        <taxon>Bacteroidota</taxon>
        <taxon>Cytophagia</taxon>
        <taxon>Cytophagales</taxon>
        <taxon>Spirosomataceae</taxon>
        <taxon>Dyadobacter</taxon>
    </lineage>
</organism>
<proteinExistence type="predicted"/>
<keyword evidence="2" id="KW-1185">Reference proteome</keyword>
<evidence type="ECO:0000313" key="1">
    <source>
        <dbReference type="EMBL" id="CAG5072916.1"/>
    </source>
</evidence>
<dbReference type="EMBL" id="CAJRAU010000007">
    <property type="protein sequence ID" value="CAG5072916.1"/>
    <property type="molecule type" value="Genomic_DNA"/>
</dbReference>
<reference evidence="1 2" key="1">
    <citation type="submission" date="2021-04" db="EMBL/GenBank/DDBJ databases">
        <authorList>
            <person name="Rodrigo-Torres L."/>
            <person name="Arahal R. D."/>
            <person name="Lucena T."/>
        </authorList>
    </citation>
    <scope>NUCLEOTIDE SEQUENCE [LARGE SCALE GENOMIC DNA]</scope>
    <source>
        <strain evidence="1 2">CECT 9623</strain>
    </source>
</reference>